<proteinExistence type="predicted"/>
<dbReference type="EMBL" id="JBHUDO010000003">
    <property type="protein sequence ID" value="MFD1646612.1"/>
    <property type="molecule type" value="Genomic_DNA"/>
</dbReference>
<name>A0ABD6DK90_9EURY</name>
<dbReference type="AlphaFoldDB" id="A0ABD6DK90"/>
<feature type="compositionally biased region" description="Acidic residues" evidence="1">
    <location>
        <begin position="1"/>
        <end position="11"/>
    </location>
</feature>
<gene>
    <name evidence="2" type="ORF">ACFSBL_13055</name>
</gene>
<dbReference type="PANTHER" id="PTHR41913:SF1">
    <property type="entry name" value="DUF1684 DOMAIN-CONTAINING PROTEIN"/>
    <property type="match status" value="1"/>
</dbReference>
<dbReference type="InterPro" id="IPR012467">
    <property type="entry name" value="DUF1684"/>
</dbReference>
<keyword evidence="3" id="KW-1185">Reference proteome</keyword>
<feature type="region of interest" description="Disordered" evidence="1">
    <location>
        <begin position="36"/>
        <end position="61"/>
    </location>
</feature>
<protein>
    <submittedName>
        <fullName evidence="2">DUF1684 domain-containing protein</fullName>
    </submittedName>
</protein>
<comment type="caution">
    <text evidence="2">The sequence shown here is derived from an EMBL/GenBank/DDBJ whole genome shotgun (WGS) entry which is preliminary data.</text>
</comment>
<dbReference type="Pfam" id="PF07920">
    <property type="entry name" value="DUF1684"/>
    <property type="match status" value="1"/>
</dbReference>
<organism evidence="2 3">
    <name type="scientific">Haloarchaeobius litoreus</name>
    <dbReference type="NCBI Taxonomy" id="755306"/>
    <lineage>
        <taxon>Archaea</taxon>
        <taxon>Methanobacteriati</taxon>
        <taxon>Methanobacteriota</taxon>
        <taxon>Stenosarchaea group</taxon>
        <taxon>Halobacteria</taxon>
        <taxon>Halobacteriales</taxon>
        <taxon>Halorubellaceae</taxon>
        <taxon>Haloarchaeobius</taxon>
    </lineage>
</organism>
<evidence type="ECO:0000313" key="2">
    <source>
        <dbReference type="EMBL" id="MFD1646612.1"/>
    </source>
</evidence>
<dbReference type="PANTHER" id="PTHR41913">
    <property type="entry name" value="DUF1684 DOMAIN-CONTAINING PROTEIN"/>
    <property type="match status" value="1"/>
</dbReference>
<accession>A0ABD6DK90</accession>
<reference evidence="2 3" key="1">
    <citation type="journal article" date="2019" name="Int. J. Syst. Evol. Microbiol.">
        <title>The Global Catalogue of Microorganisms (GCM) 10K type strain sequencing project: providing services to taxonomists for standard genome sequencing and annotation.</title>
        <authorList>
            <consortium name="The Broad Institute Genomics Platform"/>
            <consortium name="The Broad Institute Genome Sequencing Center for Infectious Disease"/>
            <person name="Wu L."/>
            <person name="Ma J."/>
        </authorList>
    </citation>
    <scope>NUCLEOTIDE SEQUENCE [LARGE SCALE GENOMIC DNA]</scope>
    <source>
        <strain evidence="2 3">CGMCC 1.10390</strain>
    </source>
</reference>
<dbReference type="RefSeq" id="WP_256401306.1">
    <property type="nucleotide sequence ID" value="NZ_JANHJR010000003.1"/>
</dbReference>
<feature type="region of interest" description="Disordered" evidence="1">
    <location>
        <begin position="1"/>
        <end position="22"/>
    </location>
</feature>
<evidence type="ECO:0000313" key="3">
    <source>
        <dbReference type="Proteomes" id="UP001597034"/>
    </source>
</evidence>
<sequence>MTDSDAGETADDAGTAAEFDVDDWREELAAKRAEKDEFFASHPHSPVPEPERDAFDGLDYFEPDPDYRVTATLHLVDGDDDEIARMETTTGGEQRYRKVGELTFELGGETHALAAYRPTGEDRETLFVPFRDKTTGQQSYDAGRYMDLEAEQELDDGEAVVVDFNLAYTPFCGFSDAYACPLPPEENWLETVVEAGEKTPDPREH</sequence>
<dbReference type="Proteomes" id="UP001597034">
    <property type="component" value="Unassembled WGS sequence"/>
</dbReference>
<evidence type="ECO:0000256" key="1">
    <source>
        <dbReference type="SAM" id="MobiDB-lite"/>
    </source>
</evidence>
<dbReference type="Gene3D" id="6.10.250.1680">
    <property type="match status" value="1"/>
</dbReference>